<protein>
    <recommendedName>
        <fullName evidence="2">Lcl C-terminal domain-containing protein</fullName>
    </recommendedName>
</protein>
<dbReference type="Pfam" id="PF07603">
    <property type="entry name" value="Lcl_C"/>
    <property type="match status" value="1"/>
</dbReference>
<feature type="domain" description="Lcl C-terminal" evidence="2">
    <location>
        <begin position="80"/>
        <end position="162"/>
    </location>
</feature>
<name>A0A2G6K8H4_9BACT</name>
<evidence type="ECO:0000259" key="2">
    <source>
        <dbReference type="Pfam" id="PF07603"/>
    </source>
</evidence>
<gene>
    <name evidence="3" type="ORF">CSA56_16945</name>
</gene>
<reference evidence="3 4" key="1">
    <citation type="submission" date="2017-10" db="EMBL/GenBank/DDBJ databases">
        <title>Novel microbial diversity and functional potential in the marine mammal oral microbiome.</title>
        <authorList>
            <person name="Dudek N.K."/>
            <person name="Sun C.L."/>
            <person name="Burstein D."/>
            <person name="Kantor R.S."/>
            <person name="Aliaga Goltsman D.S."/>
            <person name="Bik E.M."/>
            <person name="Thomas B.C."/>
            <person name="Banfield J.F."/>
            <person name="Relman D.A."/>
        </authorList>
    </citation>
    <scope>NUCLEOTIDE SEQUENCE [LARGE SCALE GENOMIC DNA]</scope>
    <source>
        <strain evidence="3">DOLJORAL78_47_16</strain>
    </source>
</reference>
<sequence length="163" mass="18820">MVSERKKAQNLADCAALSESDDTTSDAAQSYRGSAAAREPLFRAFYGLCRTNEAWVEREARKDSSERRKRYEEKLFQFSREIAGYDNWRLPSIPEFLSLMEPKKQSNGLYINQDFSTPKKYVWYWSADTVAGSSGSAWLVGFNLGLVYWRYFQLSGFVRCVRS</sequence>
<proteinExistence type="predicted"/>
<comment type="caution">
    <text evidence="3">The sequence shown here is derived from an EMBL/GenBank/DDBJ whole genome shotgun (WGS) entry which is preliminary data.</text>
</comment>
<dbReference type="InterPro" id="IPR011460">
    <property type="entry name" value="Lcl_C"/>
</dbReference>
<dbReference type="AlphaFoldDB" id="A0A2G6K8H4"/>
<feature type="region of interest" description="Disordered" evidence="1">
    <location>
        <begin position="1"/>
        <end position="32"/>
    </location>
</feature>
<evidence type="ECO:0000313" key="4">
    <source>
        <dbReference type="Proteomes" id="UP000230821"/>
    </source>
</evidence>
<dbReference type="Proteomes" id="UP000230821">
    <property type="component" value="Unassembled WGS sequence"/>
</dbReference>
<evidence type="ECO:0000256" key="1">
    <source>
        <dbReference type="SAM" id="MobiDB-lite"/>
    </source>
</evidence>
<accession>A0A2G6K8H4</accession>
<organism evidence="3 4">
    <name type="scientific">candidate division KSB3 bacterium</name>
    <dbReference type="NCBI Taxonomy" id="2044937"/>
    <lineage>
        <taxon>Bacteria</taxon>
        <taxon>candidate division KSB3</taxon>
    </lineage>
</organism>
<evidence type="ECO:0000313" key="3">
    <source>
        <dbReference type="EMBL" id="PIE31935.1"/>
    </source>
</evidence>
<dbReference type="EMBL" id="PDSK01000123">
    <property type="protein sequence ID" value="PIE31935.1"/>
    <property type="molecule type" value="Genomic_DNA"/>
</dbReference>